<gene>
    <name evidence="2" type="ORF">K3T81_09975</name>
</gene>
<evidence type="ECO:0008006" key="4">
    <source>
        <dbReference type="Google" id="ProtNLM"/>
    </source>
</evidence>
<protein>
    <recommendedName>
        <fullName evidence="4">Glycine zipper family protein</fullName>
    </recommendedName>
</protein>
<dbReference type="Proteomes" id="UP001199631">
    <property type="component" value="Unassembled WGS sequence"/>
</dbReference>
<keyword evidence="1" id="KW-0472">Membrane</keyword>
<sequence>MNQGIGGGVFAGSMFLGIGLGLLFDNVAAGTLIGMGAGFLAMAFSSRKRS</sequence>
<keyword evidence="1" id="KW-0812">Transmembrane</keyword>
<proteinExistence type="predicted"/>
<dbReference type="EMBL" id="JAIFZM010000007">
    <property type="protein sequence ID" value="MCG3419481.1"/>
    <property type="molecule type" value="Genomic_DNA"/>
</dbReference>
<name>A0AAW5B4Z3_9BACI</name>
<comment type="caution">
    <text evidence="2">The sequence shown here is derived from an EMBL/GenBank/DDBJ whole genome shotgun (WGS) entry which is preliminary data.</text>
</comment>
<evidence type="ECO:0000313" key="2">
    <source>
        <dbReference type="EMBL" id="MCG3419481.1"/>
    </source>
</evidence>
<accession>A0AAW5B4Z3</accession>
<evidence type="ECO:0000256" key="1">
    <source>
        <dbReference type="SAM" id="Phobius"/>
    </source>
</evidence>
<feature type="transmembrane region" description="Helical" evidence="1">
    <location>
        <begin position="20"/>
        <end position="44"/>
    </location>
</feature>
<keyword evidence="1" id="KW-1133">Transmembrane helix</keyword>
<reference evidence="2 3" key="1">
    <citation type="journal article" date="2022" name="Evol. Bioinform. Online">
        <title>Draft Genome Sequence of Oceanobacillus jordanicus Strain GSFE11, a Halotolerant Plant Growth-Promoting Bacterial Endophyte Isolated From the Jordan Valley.</title>
        <authorList>
            <person name="Alhindi T."/>
            <person name="Albdaiwi R."/>
        </authorList>
    </citation>
    <scope>NUCLEOTIDE SEQUENCE [LARGE SCALE GENOMIC DNA]</scope>
    <source>
        <strain evidence="2 3">GSFE11</strain>
    </source>
</reference>
<dbReference type="AlphaFoldDB" id="A0AAW5B4Z3"/>
<evidence type="ECO:0000313" key="3">
    <source>
        <dbReference type="Proteomes" id="UP001199631"/>
    </source>
</evidence>
<organism evidence="2 3">
    <name type="scientific">Oceanobacillus jordanicus</name>
    <dbReference type="NCBI Taxonomy" id="2867266"/>
    <lineage>
        <taxon>Bacteria</taxon>
        <taxon>Bacillati</taxon>
        <taxon>Bacillota</taxon>
        <taxon>Bacilli</taxon>
        <taxon>Bacillales</taxon>
        <taxon>Bacillaceae</taxon>
        <taxon>Oceanobacillus</taxon>
    </lineage>
</organism>
<dbReference type="RefSeq" id="WP_238019915.1">
    <property type="nucleotide sequence ID" value="NZ_JAIFZM010000007.1"/>
</dbReference>
<keyword evidence="3" id="KW-1185">Reference proteome</keyword>